<accession>A0A0D8J9Q1</accession>
<dbReference type="InterPro" id="IPR046228">
    <property type="entry name" value="DUF6261"/>
</dbReference>
<evidence type="ECO:0000313" key="2">
    <source>
        <dbReference type="Proteomes" id="UP000032544"/>
    </source>
</evidence>
<dbReference type="EMBL" id="JRHC01000005">
    <property type="protein sequence ID" value="KJF42523.1"/>
    <property type="molecule type" value="Genomic_DNA"/>
</dbReference>
<protein>
    <submittedName>
        <fullName evidence="1">Uncharacterized protein</fullName>
    </submittedName>
</protein>
<keyword evidence="2" id="KW-1185">Reference proteome</keyword>
<evidence type="ECO:0000313" key="1">
    <source>
        <dbReference type="EMBL" id="KJF42523.1"/>
    </source>
</evidence>
<name>A0A0D8J9Q1_9BACT</name>
<dbReference type="Pfam" id="PF19775">
    <property type="entry name" value="DUF6261"/>
    <property type="match status" value="1"/>
</dbReference>
<gene>
    <name evidence="1" type="ORF">LH29_18415</name>
</gene>
<proteinExistence type="predicted"/>
<reference evidence="1 2" key="1">
    <citation type="submission" date="2014-09" db="EMBL/GenBank/DDBJ databases">
        <title>Draft Genome Sequence of Draconibacterium sp. JN14CK-3.</title>
        <authorList>
            <person name="Dong C."/>
            <person name="Lai Q."/>
            <person name="Shao Z."/>
        </authorList>
    </citation>
    <scope>NUCLEOTIDE SEQUENCE [LARGE SCALE GENOMIC DNA]</scope>
    <source>
        <strain evidence="1 2">JN14CK-3</strain>
    </source>
</reference>
<dbReference type="STRING" id="1544798.LH29_18415"/>
<organism evidence="1 2">
    <name type="scientific">Draconibacterium sediminis</name>
    <dbReference type="NCBI Taxonomy" id="1544798"/>
    <lineage>
        <taxon>Bacteria</taxon>
        <taxon>Pseudomonadati</taxon>
        <taxon>Bacteroidota</taxon>
        <taxon>Bacteroidia</taxon>
        <taxon>Marinilabiliales</taxon>
        <taxon>Prolixibacteraceae</taxon>
        <taxon>Draconibacterium</taxon>
    </lineage>
</organism>
<dbReference type="AlphaFoldDB" id="A0A0D8J9Q1"/>
<dbReference type="Proteomes" id="UP000032544">
    <property type="component" value="Unassembled WGS sequence"/>
</dbReference>
<comment type="caution">
    <text evidence="1">The sequence shown here is derived from an EMBL/GenBank/DDBJ whole genome shotgun (WGS) entry which is preliminary data.</text>
</comment>
<sequence>MLIARVTQKIIIINPSASSPNNTITNVKSKTMIEKIIVNSRTTEIHGTTRLLINAFLQSALSADRTLMPMFTSITEQNNALGDAIDRSKAQSILADKDDIRDAADRAVGYLVKGYTYYPDETIRNAALVVEAVFDKYGFSVIDESYVTESSHLVSMLGDLAAPNVQAAIALLPGVAENIATLQAAQNDFEDTQTQYAEELAEEDAQLNASTLKKQVAALINDDLVVFLRSAERFQAETYGAFAATVAKLIADNNDAVRKRWSKDDSEG</sequence>